<reference evidence="4 5" key="1">
    <citation type="submission" date="2020-02" db="EMBL/GenBank/DDBJ databases">
        <authorList>
            <person name="Chaudhuri R."/>
        </authorList>
    </citation>
    <scope>NUCLEOTIDE SEQUENCE [LARGE SCALE GENOMIC DNA]</scope>
    <source>
        <strain evidence="4">SFB21</strain>
    </source>
</reference>
<evidence type="ECO:0000256" key="1">
    <source>
        <dbReference type="SAM" id="Coils"/>
    </source>
</evidence>
<comment type="caution">
    <text evidence="4">The sequence shown here is derived from an EMBL/GenBank/DDBJ whole genome shotgun (WGS) entry which is preliminary data.</text>
</comment>
<evidence type="ECO:0000256" key="2">
    <source>
        <dbReference type="SAM" id="Phobius"/>
    </source>
</evidence>
<organism evidence="4 5">
    <name type="scientific">Acinetobacter bouvetii</name>
    <dbReference type="NCBI Taxonomy" id="202951"/>
    <lineage>
        <taxon>Bacteria</taxon>
        <taxon>Pseudomonadati</taxon>
        <taxon>Pseudomonadota</taxon>
        <taxon>Gammaproteobacteria</taxon>
        <taxon>Moraxellales</taxon>
        <taxon>Moraxellaceae</taxon>
        <taxon>Acinetobacter</taxon>
    </lineage>
</organism>
<protein>
    <recommendedName>
        <fullName evidence="3">SNIPE associated domain-containing protein</fullName>
    </recommendedName>
</protein>
<keyword evidence="2" id="KW-0472">Membrane</keyword>
<keyword evidence="1" id="KW-0175">Coiled coil</keyword>
<evidence type="ECO:0000313" key="5">
    <source>
        <dbReference type="Proteomes" id="UP000489961"/>
    </source>
</evidence>
<dbReference type="AlphaFoldDB" id="A0A811G9K5"/>
<dbReference type="InterPro" id="IPR025280">
    <property type="entry name" value="SNIPE"/>
</dbReference>
<feature type="transmembrane region" description="Helical" evidence="2">
    <location>
        <begin position="6"/>
        <end position="23"/>
    </location>
</feature>
<sequence>MIYFFIITIVIVLALVYGVIRLLKEKKNNIVSLQANLDRTRTNLAEHELQNDELHHALNTHRIELGNLRNKVEKLDKYQPVLDIENYVADRKIQVESFVEATKIEAEFLLQEMTAKIEKLRLYLDTFEKNTKQRIEANAREHLKGFYNQAVEQENLTAISKALENKIHGYGTQYLYPAQTLLEEFIEGYEEVDSALYLTEIRRKITHAIQANDTAECDYVEENRRQSAIDLVTHVFNSKADLYLSQLRQDNLGQMIQSLKDDFVLINHYGAAFSHARIKESFLALRSEEFKFATLLLNFKVNKQAGQTQLRAQMVQG</sequence>
<dbReference type="Proteomes" id="UP000489961">
    <property type="component" value="Unassembled WGS sequence"/>
</dbReference>
<dbReference type="RefSeq" id="WP_174558597.1">
    <property type="nucleotide sequence ID" value="NZ_CADDTS010000012.1"/>
</dbReference>
<gene>
    <name evidence="4" type="ORF">SFB21_0629</name>
</gene>
<name>A0A811G9K5_9GAMM</name>
<keyword evidence="2" id="KW-0812">Transmembrane</keyword>
<evidence type="ECO:0000313" key="4">
    <source>
        <dbReference type="EMBL" id="CAB1209835.1"/>
    </source>
</evidence>
<dbReference type="Pfam" id="PF13250">
    <property type="entry name" value="SNIPE"/>
    <property type="match status" value="1"/>
</dbReference>
<dbReference type="EMBL" id="CADDTS010000012">
    <property type="protein sequence ID" value="CAB1209835.1"/>
    <property type="molecule type" value="Genomic_DNA"/>
</dbReference>
<proteinExistence type="predicted"/>
<keyword evidence="2" id="KW-1133">Transmembrane helix</keyword>
<feature type="coiled-coil region" evidence="1">
    <location>
        <begin position="23"/>
        <end position="57"/>
    </location>
</feature>
<accession>A0A811G9K5</accession>
<feature type="domain" description="SNIPE associated" evidence="3">
    <location>
        <begin position="198"/>
        <end position="294"/>
    </location>
</feature>
<evidence type="ECO:0000259" key="3">
    <source>
        <dbReference type="Pfam" id="PF13250"/>
    </source>
</evidence>